<dbReference type="InterPro" id="IPR023606">
    <property type="entry name" value="CoA-Trfase_III_dom_1_sf"/>
</dbReference>
<dbReference type="Proteomes" id="UP000602532">
    <property type="component" value="Unassembled WGS sequence"/>
</dbReference>
<feature type="region of interest" description="Disordered" evidence="2">
    <location>
        <begin position="1"/>
        <end position="21"/>
    </location>
</feature>
<dbReference type="EMBL" id="JACSPM010000001">
    <property type="protein sequence ID" value="MBD8023014.1"/>
    <property type="molecule type" value="Genomic_DNA"/>
</dbReference>
<evidence type="ECO:0000256" key="2">
    <source>
        <dbReference type="SAM" id="MobiDB-lite"/>
    </source>
</evidence>
<organism evidence="3 4">
    <name type="scientific">Microbacterium gallinarum</name>
    <dbReference type="NCBI Taxonomy" id="2762209"/>
    <lineage>
        <taxon>Bacteria</taxon>
        <taxon>Bacillati</taxon>
        <taxon>Actinomycetota</taxon>
        <taxon>Actinomycetes</taxon>
        <taxon>Micrococcales</taxon>
        <taxon>Microbacteriaceae</taxon>
        <taxon>Microbacterium</taxon>
    </lineage>
</organism>
<dbReference type="InterPro" id="IPR044855">
    <property type="entry name" value="CoA-Trfase_III_dom3_sf"/>
</dbReference>
<reference evidence="3 4" key="1">
    <citation type="submission" date="2020-08" db="EMBL/GenBank/DDBJ databases">
        <title>A Genomic Blueprint of the Chicken Gut Microbiome.</title>
        <authorList>
            <person name="Gilroy R."/>
            <person name="Ravi A."/>
            <person name="Getino M."/>
            <person name="Pursley I."/>
            <person name="Horton D.L."/>
            <person name="Alikhan N.-F."/>
            <person name="Baker D."/>
            <person name="Gharbi K."/>
            <person name="Hall N."/>
            <person name="Watson M."/>
            <person name="Adriaenssens E.M."/>
            <person name="Foster-Nyarko E."/>
            <person name="Jarju S."/>
            <person name="Secka A."/>
            <person name="Antonio M."/>
            <person name="Oren A."/>
            <person name="Chaudhuri R."/>
            <person name="La Ragione R.M."/>
            <person name="Hildebrand F."/>
            <person name="Pallen M.J."/>
        </authorList>
    </citation>
    <scope>NUCLEOTIDE SEQUENCE [LARGE SCALE GENOMIC DNA]</scope>
    <source>
        <strain evidence="3 4">Sa1CUA4</strain>
    </source>
</reference>
<dbReference type="InterPro" id="IPR050483">
    <property type="entry name" value="CoA-transferase_III_domain"/>
</dbReference>
<dbReference type="RefSeq" id="WP_191764919.1">
    <property type="nucleotide sequence ID" value="NZ_JACSPM010000001.1"/>
</dbReference>
<proteinExistence type="predicted"/>
<dbReference type="PANTHER" id="PTHR48207:SF3">
    <property type="entry name" value="SUCCINATE--HYDROXYMETHYLGLUTARATE COA-TRANSFERASE"/>
    <property type="match status" value="1"/>
</dbReference>
<feature type="compositionally biased region" description="Basic and acidic residues" evidence="2">
    <location>
        <begin position="1"/>
        <end position="16"/>
    </location>
</feature>
<dbReference type="Pfam" id="PF02515">
    <property type="entry name" value="CoA_transf_3"/>
    <property type="match status" value="1"/>
</dbReference>
<dbReference type="GO" id="GO:0016740">
    <property type="term" value="F:transferase activity"/>
    <property type="evidence" value="ECO:0007669"/>
    <property type="project" value="UniProtKB-KW"/>
</dbReference>
<name>A0ABR8X0Z4_9MICO</name>
<dbReference type="PANTHER" id="PTHR48207">
    <property type="entry name" value="SUCCINATE--HYDROXYMETHYLGLUTARATE COA-TRANSFERASE"/>
    <property type="match status" value="1"/>
</dbReference>
<dbReference type="InterPro" id="IPR003673">
    <property type="entry name" value="CoA-Trfase_fam_III"/>
</dbReference>
<gene>
    <name evidence="3" type="ORF">H9622_05325</name>
</gene>
<feature type="region of interest" description="Disordered" evidence="2">
    <location>
        <begin position="357"/>
        <end position="378"/>
    </location>
</feature>
<accession>A0ABR8X0Z4</accession>
<keyword evidence="1 3" id="KW-0808">Transferase</keyword>
<comment type="caution">
    <text evidence="3">The sequence shown here is derived from an EMBL/GenBank/DDBJ whole genome shotgun (WGS) entry which is preliminary data.</text>
</comment>
<dbReference type="Gene3D" id="3.40.50.10540">
    <property type="entry name" value="Crotonobetainyl-coa:carnitine coa-transferase, domain 1"/>
    <property type="match status" value="1"/>
</dbReference>
<keyword evidence="4" id="KW-1185">Reference proteome</keyword>
<dbReference type="Gene3D" id="3.30.1540.10">
    <property type="entry name" value="formyl-coa transferase, domain 3"/>
    <property type="match status" value="1"/>
</dbReference>
<evidence type="ECO:0000313" key="3">
    <source>
        <dbReference type="EMBL" id="MBD8023014.1"/>
    </source>
</evidence>
<evidence type="ECO:0000313" key="4">
    <source>
        <dbReference type="Proteomes" id="UP000602532"/>
    </source>
</evidence>
<protein>
    <submittedName>
        <fullName evidence="3">CoA transferase</fullName>
    </submittedName>
</protein>
<dbReference type="SUPFAM" id="SSF89796">
    <property type="entry name" value="CoA-transferase family III (CaiB/BaiF)"/>
    <property type="match status" value="1"/>
</dbReference>
<sequence>MRRDDGSGGASRRDDAVSAPAGASGPLAGLVVADFSRVLAGPYCTMLLADLGATVIKVEGPAGDETRHWTPPERDGDATYFLSVNRGKRSITLDFDDPADLAIARDLAGRADVVVENFKPGGLGRFDLDYDAVRASNPGVVYVSITGFGPDSTLPGYDVLAQALSGLMSVTGAADGAPTKAGVAIVDVVTGLHAGLGALAALRHRDRTGEGQRVEVNLLSSALSALVNQSGAYALAGVVPRRLGNDHPSIFPYGPFPTADGELVLAIGNDRQFARLCDVLCIPEVAADARFTRAADRSAGRHALRPLLHAALAARSATEWETLLAAAGVPCARVLGIDDAFERARRLGLDPVIGAGEEQTPGVRHPISLSSTPARYPLAPPSHDADRAWVLELLEGDSGDPGGFGG</sequence>
<evidence type="ECO:0000256" key="1">
    <source>
        <dbReference type="ARBA" id="ARBA00022679"/>
    </source>
</evidence>